<keyword evidence="2" id="KW-1185">Reference proteome</keyword>
<protein>
    <submittedName>
        <fullName evidence="1">Uncharacterized protein</fullName>
    </submittedName>
</protein>
<sequence length="113" mass="13201">MDVHRPDLRHFTRFRPYSAAAGRGEVPYAYCHGEGILFGDEVLHSTRPGRSEHPVMLLCFEFGTDRMEYWPAIHDCISTQSVMTQRPDGRFVVSRSRFRRWLSRCRKALTITL</sequence>
<dbReference type="RefSeq" id="WP_187543019.1">
    <property type="nucleotide sequence ID" value="NZ_CP060717.1"/>
</dbReference>
<name>A0A7G9SDV9_9SPHN</name>
<dbReference type="Proteomes" id="UP000515955">
    <property type="component" value="Chromosome"/>
</dbReference>
<dbReference type="EMBL" id="CP060717">
    <property type="protein sequence ID" value="QNN66034.1"/>
    <property type="molecule type" value="Genomic_DNA"/>
</dbReference>
<evidence type="ECO:0000313" key="2">
    <source>
        <dbReference type="Proteomes" id="UP000515955"/>
    </source>
</evidence>
<dbReference type="AlphaFoldDB" id="A0A7G9SDV9"/>
<evidence type="ECO:0000313" key="1">
    <source>
        <dbReference type="EMBL" id="QNN66034.1"/>
    </source>
</evidence>
<organism evidence="1 2">
    <name type="scientific">Sphingomonas rhizophila</name>
    <dbReference type="NCBI Taxonomy" id="2071607"/>
    <lineage>
        <taxon>Bacteria</taxon>
        <taxon>Pseudomonadati</taxon>
        <taxon>Pseudomonadota</taxon>
        <taxon>Alphaproteobacteria</taxon>
        <taxon>Sphingomonadales</taxon>
        <taxon>Sphingomonadaceae</taxon>
        <taxon>Sphingomonas</taxon>
    </lineage>
</organism>
<dbReference type="KEGG" id="srhi:H9L12_05930"/>
<accession>A0A7G9SDV9</accession>
<reference evidence="1 2" key="1">
    <citation type="submission" date="2020-08" db="EMBL/GenBank/DDBJ databases">
        <title>Genome sequence of Sphingomonas rhizophila KACC 19189T.</title>
        <authorList>
            <person name="Hyun D.-W."/>
            <person name="Bae J.-W."/>
        </authorList>
    </citation>
    <scope>NUCLEOTIDE SEQUENCE [LARGE SCALE GENOMIC DNA]</scope>
    <source>
        <strain evidence="1 2">KACC 19189</strain>
    </source>
</reference>
<proteinExistence type="predicted"/>
<gene>
    <name evidence="1" type="ORF">H9L12_05930</name>
</gene>